<feature type="non-terminal residue" evidence="1">
    <location>
        <position position="32"/>
    </location>
</feature>
<proteinExistence type="predicted"/>
<dbReference type="AlphaFoldDB" id="A0A820DWN9"/>
<accession>A0A820DWN9</accession>
<evidence type="ECO:0000313" key="1">
    <source>
        <dbReference type="EMBL" id="CAF4238829.1"/>
    </source>
</evidence>
<dbReference type="EMBL" id="CAJOAY010011552">
    <property type="protein sequence ID" value="CAF4238829.1"/>
    <property type="molecule type" value="Genomic_DNA"/>
</dbReference>
<sequence length="32" mass="3828">MSSNELVDRKYYSLYVGNLSADIRRKELCQYL</sequence>
<evidence type="ECO:0000313" key="2">
    <source>
        <dbReference type="Proteomes" id="UP000663881"/>
    </source>
</evidence>
<gene>
    <name evidence="1" type="ORF">OKA104_LOCUS42965</name>
</gene>
<comment type="caution">
    <text evidence="1">The sequence shown here is derived from an EMBL/GenBank/DDBJ whole genome shotgun (WGS) entry which is preliminary data.</text>
</comment>
<organism evidence="1 2">
    <name type="scientific">Adineta steineri</name>
    <dbReference type="NCBI Taxonomy" id="433720"/>
    <lineage>
        <taxon>Eukaryota</taxon>
        <taxon>Metazoa</taxon>
        <taxon>Spiralia</taxon>
        <taxon>Gnathifera</taxon>
        <taxon>Rotifera</taxon>
        <taxon>Eurotatoria</taxon>
        <taxon>Bdelloidea</taxon>
        <taxon>Adinetida</taxon>
        <taxon>Adinetidae</taxon>
        <taxon>Adineta</taxon>
    </lineage>
</organism>
<dbReference type="Proteomes" id="UP000663881">
    <property type="component" value="Unassembled WGS sequence"/>
</dbReference>
<name>A0A820DWN9_9BILA</name>
<protein>
    <submittedName>
        <fullName evidence="1">Uncharacterized protein</fullName>
    </submittedName>
</protein>
<reference evidence="1" key="1">
    <citation type="submission" date="2021-02" db="EMBL/GenBank/DDBJ databases">
        <authorList>
            <person name="Nowell W R."/>
        </authorList>
    </citation>
    <scope>NUCLEOTIDE SEQUENCE</scope>
</reference>